<protein>
    <submittedName>
        <fullName evidence="1">Uncharacterized protein</fullName>
    </submittedName>
</protein>
<dbReference type="GeneID" id="70244692"/>
<dbReference type="RefSeq" id="XP_046067806.1">
    <property type="nucleotide sequence ID" value="XM_046214405.1"/>
</dbReference>
<dbReference type="EMBL" id="JAJTJA010000011">
    <property type="protein sequence ID" value="KAH8691809.1"/>
    <property type="molecule type" value="Genomic_DNA"/>
</dbReference>
<proteinExistence type="predicted"/>
<evidence type="ECO:0000313" key="2">
    <source>
        <dbReference type="Proteomes" id="UP001201262"/>
    </source>
</evidence>
<gene>
    <name evidence="1" type="ORF">BGW36DRAFT_362846</name>
</gene>
<accession>A0AAD4KIB3</accession>
<sequence>MLKTLTNPDLPKHAQVLRYVLGLWVKPAVNESGFDLHIRDPDSGHEDECLKHAIQQLSNLTTLILDFGLGNRTASQRNNREIARKRRVTTSQSSRLRAALSALSSSEDLLTNMEMRSYNYGPVDDDLKSINFTGNALSKITSLSLYDCFTWYNRTFPHLNIPSLRSLYLRHTAVRVPILEDFTQRHRKTLRSLKMEKFWLTWRENDSKPQDIFTTEKLLAFERIAKLDILKTVRLRRVLQSFRKLVSPDYTLCFFP</sequence>
<organism evidence="1 2">
    <name type="scientific">Talaromyces proteolyticus</name>
    <dbReference type="NCBI Taxonomy" id="1131652"/>
    <lineage>
        <taxon>Eukaryota</taxon>
        <taxon>Fungi</taxon>
        <taxon>Dikarya</taxon>
        <taxon>Ascomycota</taxon>
        <taxon>Pezizomycotina</taxon>
        <taxon>Eurotiomycetes</taxon>
        <taxon>Eurotiomycetidae</taxon>
        <taxon>Eurotiales</taxon>
        <taxon>Trichocomaceae</taxon>
        <taxon>Talaromyces</taxon>
        <taxon>Talaromyces sect. Bacilispori</taxon>
    </lineage>
</organism>
<name>A0AAD4KIB3_9EURO</name>
<comment type="caution">
    <text evidence="1">The sequence shown here is derived from an EMBL/GenBank/DDBJ whole genome shotgun (WGS) entry which is preliminary data.</text>
</comment>
<evidence type="ECO:0000313" key="1">
    <source>
        <dbReference type="EMBL" id="KAH8691809.1"/>
    </source>
</evidence>
<keyword evidence="2" id="KW-1185">Reference proteome</keyword>
<dbReference type="SUPFAM" id="SSF52047">
    <property type="entry name" value="RNI-like"/>
    <property type="match status" value="1"/>
</dbReference>
<reference evidence="1" key="1">
    <citation type="submission" date="2021-12" db="EMBL/GenBank/DDBJ databases">
        <title>Convergent genome expansion in fungi linked to evolution of root-endophyte symbiosis.</title>
        <authorList>
            <consortium name="DOE Joint Genome Institute"/>
            <person name="Ke Y.-H."/>
            <person name="Bonito G."/>
            <person name="Liao H.-L."/>
            <person name="Looney B."/>
            <person name="Rojas-Flechas A."/>
            <person name="Nash J."/>
            <person name="Hameed K."/>
            <person name="Schadt C."/>
            <person name="Martin F."/>
            <person name="Crous P.W."/>
            <person name="Miettinen O."/>
            <person name="Magnuson J.K."/>
            <person name="Labbe J."/>
            <person name="Jacobson D."/>
            <person name="Doktycz M.J."/>
            <person name="Veneault-Fourrey C."/>
            <person name="Kuo A."/>
            <person name="Mondo S."/>
            <person name="Calhoun S."/>
            <person name="Riley R."/>
            <person name="Ohm R."/>
            <person name="LaButti K."/>
            <person name="Andreopoulos B."/>
            <person name="Pangilinan J."/>
            <person name="Nolan M."/>
            <person name="Tritt A."/>
            <person name="Clum A."/>
            <person name="Lipzen A."/>
            <person name="Daum C."/>
            <person name="Barry K."/>
            <person name="Grigoriev I.V."/>
            <person name="Vilgalys R."/>
        </authorList>
    </citation>
    <scope>NUCLEOTIDE SEQUENCE</scope>
    <source>
        <strain evidence="1">PMI_201</strain>
    </source>
</reference>
<dbReference type="AlphaFoldDB" id="A0AAD4KIB3"/>
<dbReference type="Proteomes" id="UP001201262">
    <property type="component" value="Unassembled WGS sequence"/>
</dbReference>